<evidence type="ECO:0000313" key="2">
    <source>
        <dbReference type="Proteomes" id="UP000019241"/>
    </source>
</evidence>
<organism evidence="1 2">
    <name type="scientific">Listeria fleischmannii FSL S10-1203</name>
    <dbReference type="NCBI Taxonomy" id="1265822"/>
    <lineage>
        <taxon>Bacteria</taxon>
        <taxon>Bacillati</taxon>
        <taxon>Bacillota</taxon>
        <taxon>Bacilli</taxon>
        <taxon>Bacillales</taxon>
        <taxon>Listeriaceae</taxon>
        <taxon>Listeria</taxon>
    </lineage>
</organism>
<dbReference type="AlphaFoldDB" id="W7DAB4"/>
<dbReference type="Proteomes" id="UP000019241">
    <property type="component" value="Unassembled WGS sequence"/>
</dbReference>
<gene>
    <name evidence="1" type="ORF">MCOL2_19079</name>
</gene>
<sequence>MNEIEELRKEIATLTEKVEGLEGRIAPLEKAPRKLPQEWLELKKEIKEFCQEATKGKRYRASYLQDMFYSQLRFIFDIRHVDDLTKEQCSRVRELFEQFKNTNKPSSTVI</sequence>
<dbReference type="RefSeq" id="WP_036065170.1">
    <property type="nucleotide sequence ID" value="NZ_AODM01000076.1"/>
</dbReference>
<evidence type="ECO:0000313" key="1">
    <source>
        <dbReference type="EMBL" id="EUJ46197.1"/>
    </source>
</evidence>
<dbReference type="EMBL" id="AODM01000076">
    <property type="protein sequence ID" value="EUJ46197.1"/>
    <property type="molecule type" value="Genomic_DNA"/>
</dbReference>
<comment type="caution">
    <text evidence="1">The sequence shown here is derived from an EMBL/GenBank/DDBJ whole genome shotgun (WGS) entry which is preliminary data.</text>
</comment>
<protein>
    <submittedName>
        <fullName evidence="1">Uncharacterized protein</fullName>
    </submittedName>
</protein>
<reference evidence="1 2" key="1">
    <citation type="submission" date="2012-12" db="EMBL/GenBank/DDBJ databases">
        <title>Novel taxa of Listeriaceae from agricultural environments in the United States.</title>
        <authorList>
            <person name="den Bakker H.C."/>
            <person name="Allred A."/>
            <person name="Warchocki S."/>
            <person name="Wright E.M."/>
            <person name="Burrell A."/>
            <person name="Nightingale K.K."/>
            <person name="Kephart D."/>
            <person name="Wiedmann M."/>
        </authorList>
    </citation>
    <scope>NUCLEOTIDE SEQUENCE [LARGE SCALE GENOMIC DNA]</scope>
    <source>
        <strain evidence="1 2">FSL S10-1203</strain>
    </source>
</reference>
<accession>W7DAB4</accession>
<proteinExistence type="predicted"/>
<name>W7DAB4_9LIST</name>